<gene>
    <name evidence="1" type="ORF">Fcan01_16884</name>
</gene>
<dbReference type="OrthoDB" id="2870744at2759"/>
<sequence length="432" mass="48977">MDTPDAQEIALNNPIILTEILKQTSVQLRDARLVSKFWNDIVLSLPNTRLTFCLNDVDDEYAEDEEYTDEDLHTHRLHFFEICSTLNKRLSKRISAEFDTSMKYGTEEPAAPAIYSFGAKLTHVSALFSDTIQTLEISICIVNFLKYVYQALKNSCPNLTQLQISCEEVESLNTPFQLGTITAKPRLTIFSLDYAVDGDRTCISGLTSLVQEIINASPNLKEVTFPWGCHPDLAHSKCLDSLRIALSELSEEKDIVPFNGSELWRMLNQVGDQLVSLFFGENNEIQDISGLGRWKRIEFGLPKIMPKLKMYRNLFVDVFECTDILKNIEKMPVLNTLVLGKTTATKSTSLHDMLQTIFNSGKILGNVRNLKIIEMHDPTLLEHSPNTSKTVKTKNSASLAVYLIPVAPWPDDLQRPSLTRWRKPHVETRNHS</sequence>
<protein>
    <recommendedName>
        <fullName evidence="3">F-box domain-containing protein</fullName>
    </recommendedName>
</protein>
<accession>A0A226DSG8</accession>
<proteinExistence type="predicted"/>
<evidence type="ECO:0000313" key="2">
    <source>
        <dbReference type="Proteomes" id="UP000198287"/>
    </source>
</evidence>
<comment type="caution">
    <text evidence="1">The sequence shown here is derived from an EMBL/GenBank/DDBJ whole genome shotgun (WGS) entry which is preliminary data.</text>
</comment>
<keyword evidence="2" id="KW-1185">Reference proteome</keyword>
<dbReference type="Proteomes" id="UP000198287">
    <property type="component" value="Unassembled WGS sequence"/>
</dbReference>
<organism evidence="1 2">
    <name type="scientific">Folsomia candida</name>
    <name type="common">Springtail</name>
    <dbReference type="NCBI Taxonomy" id="158441"/>
    <lineage>
        <taxon>Eukaryota</taxon>
        <taxon>Metazoa</taxon>
        <taxon>Ecdysozoa</taxon>
        <taxon>Arthropoda</taxon>
        <taxon>Hexapoda</taxon>
        <taxon>Collembola</taxon>
        <taxon>Entomobryomorpha</taxon>
        <taxon>Isotomoidea</taxon>
        <taxon>Isotomidae</taxon>
        <taxon>Proisotominae</taxon>
        <taxon>Folsomia</taxon>
    </lineage>
</organism>
<dbReference type="AlphaFoldDB" id="A0A226DSG8"/>
<reference evidence="1 2" key="1">
    <citation type="submission" date="2015-12" db="EMBL/GenBank/DDBJ databases">
        <title>The genome of Folsomia candida.</title>
        <authorList>
            <person name="Faddeeva A."/>
            <person name="Derks M.F."/>
            <person name="Anvar Y."/>
            <person name="Smit S."/>
            <person name="Van Straalen N."/>
            <person name="Roelofs D."/>
        </authorList>
    </citation>
    <scope>NUCLEOTIDE SEQUENCE [LARGE SCALE GENOMIC DNA]</scope>
    <source>
        <strain evidence="1 2">VU population</strain>
        <tissue evidence="1">Whole body</tissue>
    </source>
</reference>
<dbReference type="EMBL" id="LNIX01000012">
    <property type="protein sequence ID" value="OXA48163.1"/>
    <property type="molecule type" value="Genomic_DNA"/>
</dbReference>
<evidence type="ECO:0008006" key="3">
    <source>
        <dbReference type="Google" id="ProtNLM"/>
    </source>
</evidence>
<name>A0A226DSG8_FOLCA</name>
<evidence type="ECO:0000313" key="1">
    <source>
        <dbReference type="EMBL" id="OXA48163.1"/>
    </source>
</evidence>